<name>D3HJS8_LEGLN</name>
<sequence length="290" mass="33471">MLNMSHARKTIFTLLTLRDFLKLNFLEEMTLRTIREGSFDESTFFSSAKSVADIGYITKMSYASPEFAKMCKKDKYRELWSDLYSQLGLCVSAFTDKRITFYEHENIDSFDLLRGTYFFYLSQKLKAELPNELSLSELRFLKEAMRFNSVHAVQRYNIVLFDKVTHGKLEEGENAKELLMEAIKQAKSLLELYGSYAYMLLAEAYYQYAQWAQEHESSTTYRRALQAAIASCGNATKYLDKSQYSIHNASFGQGLGFSNSFGLDSPEKAKEVLEEMLTQSFEKIANPLER</sequence>
<dbReference type="HOGENOM" id="CLU_1045079_0_0_6"/>
<dbReference type="EMBL" id="FN650140">
    <property type="protein sequence ID" value="CBJ12675.1"/>
    <property type="molecule type" value="Genomic_DNA"/>
</dbReference>
<dbReference type="Proteomes" id="UP000001060">
    <property type="component" value="Chromosome"/>
</dbReference>
<organism evidence="1 2">
    <name type="scientific">Legionella longbeachae serogroup 1 (strain NSW150)</name>
    <dbReference type="NCBI Taxonomy" id="661367"/>
    <lineage>
        <taxon>Bacteria</taxon>
        <taxon>Pseudomonadati</taxon>
        <taxon>Pseudomonadota</taxon>
        <taxon>Gammaproteobacteria</taxon>
        <taxon>Legionellales</taxon>
        <taxon>Legionellaceae</taxon>
        <taxon>Legionella</taxon>
    </lineage>
</organism>
<dbReference type="eggNOG" id="ENOG5030P0S">
    <property type="taxonomic scope" value="Bacteria"/>
</dbReference>
<keyword evidence="2" id="KW-1185">Reference proteome</keyword>
<gene>
    <name evidence="1" type="ordered locus">LLO_2268</name>
</gene>
<accession>D3HJS8</accession>
<evidence type="ECO:0000313" key="1">
    <source>
        <dbReference type="EMBL" id="CBJ12675.1"/>
    </source>
</evidence>
<evidence type="ECO:0000313" key="2">
    <source>
        <dbReference type="Proteomes" id="UP000001060"/>
    </source>
</evidence>
<dbReference type="InterPro" id="IPR040808">
    <property type="entry name" value="DUF5630"/>
</dbReference>
<dbReference type="AlphaFoldDB" id="D3HJS8"/>
<proteinExistence type="predicted"/>
<dbReference type="KEGG" id="llo:LLO_2268"/>
<dbReference type="OrthoDB" id="5649854at2"/>
<reference evidence="1 2" key="1">
    <citation type="journal article" date="2010" name="PLoS Genet.">
        <title>Analysis of the Legionella longbeachae genome and transcriptome uncovers unique strategies to cause Legionnaires' disease.</title>
        <authorList>
            <person name="Cazalet C."/>
            <person name="Gomez-Valero L."/>
            <person name="Rusniok C."/>
            <person name="Lomma M."/>
            <person name="Dervins-Ravault D."/>
            <person name="Newton H."/>
            <person name="Sansom F."/>
            <person name="Jarraud S."/>
            <person name="Zidane N."/>
            <person name="Ma L."/>
            <person name="Bouchier C."/>
            <person name="Etienne J."/>
            <person name="Hartland E."/>
            <person name="Buchrieser C."/>
        </authorList>
    </citation>
    <scope>NUCLEOTIDE SEQUENCE [LARGE SCALE GENOMIC DNA]</scope>
    <source>
        <strain evidence="1 2">NSW150</strain>
    </source>
</reference>
<dbReference type="Pfam" id="PF18632">
    <property type="entry name" value="DUF5630"/>
    <property type="match status" value="1"/>
</dbReference>
<protein>
    <submittedName>
        <fullName evidence="1">Uncharacterized protein</fullName>
    </submittedName>
</protein>